<organism evidence="4 5">
    <name type="scientific">Mycobacterium shimoidei</name>
    <dbReference type="NCBI Taxonomy" id="29313"/>
    <lineage>
        <taxon>Bacteria</taxon>
        <taxon>Bacillati</taxon>
        <taxon>Actinomycetota</taxon>
        <taxon>Actinomycetes</taxon>
        <taxon>Mycobacteriales</taxon>
        <taxon>Mycobacteriaceae</taxon>
        <taxon>Mycobacterium</taxon>
    </lineage>
</organism>
<protein>
    <submittedName>
        <fullName evidence="4">Lipoprotein [Mycobacterium leprae TN]</fullName>
    </submittedName>
</protein>
<reference evidence="4 5" key="1">
    <citation type="submission" date="2018-05" db="EMBL/GenBank/DDBJ databases">
        <authorList>
            <consortium name="IHU Genomes"/>
        </authorList>
    </citation>
    <scope>NUCLEOTIDE SEQUENCE [LARGE SCALE GENOMIC DNA]</scope>
    <source>
        <strain evidence="4 5">P7336</strain>
    </source>
</reference>
<evidence type="ECO:0000259" key="3">
    <source>
        <dbReference type="Pfam" id="PF11887"/>
    </source>
</evidence>
<dbReference type="InterPro" id="IPR052336">
    <property type="entry name" value="MlaD_Phospholipid_Transporter"/>
</dbReference>
<feature type="region of interest" description="Disordered" evidence="1">
    <location>
        <begin position="365"/>
        <end position="386"/>
    </location>
</feature>
<dbReference type="STRING" id="29313.BHQ16_01635"/>
<accession>A0A375YVC5</accession>
<dbReference type="AlphaFoldDB" id="A0A375YVC5"/>
<name>A0A375YVC5_MYCSH</name>
<dbReference type="GO" id="GO:0005576">
    <property type="term" value="C:extracellular region"/>
    <property type="evidence" value="ECO:0007669"/>
    <property type="project" value="TreeGrafter"/>
</dbReference>
<dbReference type="InterPro" id="IPR003399">
    <property type="entry name" value="Mce/MlaD"/>
</dbReference>
<evidence type="ECO:0000313" key="5">
    <source>
        <dbReference type="Proteomes" id="UP000252015"/>
    </source>
</evidence>
<dbReference type="Pfam" id="PF02470">
    <property type="entry name" value="MlaD"/>
    <property type="match status" value="1"/>
</dbReference>
<dbReference type="InterPro" id="IPR005693">
    <property type="entry name" value="Mce"/>
</dbReference>
<evidence type="ECO:0000313" key="4">
    <source>
        <dbReference type="EMBL" id="SRX92670.1"/>
    </source>
</evidence>
<dbReference type="NCBIfam" id="TIGR00996">
    <property type="entry name" value="Mtu_fam_mce"/>
    <property type="match status" value="1"/>
</dbReference>
<gene>
    <name evidence="4" type="ORF">MSP7336_00896</name>
</gene>
<evidence type="ECO:0000259" key="2">
    <source>
        <dbReference type="Pfam" id="PF02470"/>
    </source>
</evidence>
<dbReference type="Proteomes" id="UP000252015">
    <property type="component" value="Unassembled WGS sequence"/>
</dbReference>
<evidence type="ECO:0000256" key="1">
    <source>
        <dbReference type="SAM" id="MobiDB-lite"/>
    </source>
</evidence>
<dbReference type="EMBL" id="UEGW01000001">
    <property type="protein sequence ID" value="SRX92670.1"/>
    <property type="molecule type" value="Genomic_DNA"/>
</dbReference>
<dbReference type="Pfam" id="PF11887">
    <property type="entry name" value="Mce4_CUP1"/>
    <property type="match status" value="1"/>
</dbReference>
<keyword evidence="5" id="KW-1185">Reference proteome</keyword>
<dbReference type="PANTHER" id="PTHR33371:SF15">
    <property type="entry name" value="LIPOPROTEIN LPRN"/>
    <property type="match status" value="1"/>
</dbReference>
<feature type="domain" description="Mce/MlaD" evidence="2">
    <location>
        <begin position="50"/>
        <end position="123"/>
    </location>
</feature>
<feature type="domain" description="Mammalian cell entry C-terminal" evidence="3">
    <location>
        <begin position="129"/>
        <end position="341"/>
    </location>
</feature>
<keyword evidence="4" id="KW-0449">Lipoprotein</keyword>
<dbReference type="PANTHER" id="PTHR33371">
    <property type="entry name" value="INTERMEMBRANE PHOSPHOLIPID TRANSPORT SYSTEM BINDING PROTEIN MLAD-RELATED"/>
    <property type="match status" value="1"/>
</dbReference>
<dbReference type="PROSITE" id="PS51257">
    <property type="entry name" value="PROKAR_LIPOPROTEIN"/>
    <property type="match status" value="1"/>
</dbReference>
<sequence length="429" mass="46543">MSMKQVMRWTRHRAWQGLILLMAALMLSSCGWRGISNVSIPGGPGTGAGSYTVYVQVPDTLAINGNSKVMVADVFVGSIRDIQLKNWVATLTLGLDKSVKLPKNATAKIGQTSLLGSQHIELASPPNPSPERLKNGDTIPLKNSSAYPTIERTLASLAMILRGGGISNLETLQNEVNNILAGRGPQIHDFLGKLRTFTAELNRQRDDITHAIDSTNRLLEYVGPRADVIDRLLTEFPPVIKHFAEKSYQDLLINASDAVGRLSAAADQYLSETRGPLHQDLQLLQCPLRELGKGAPYLLGTLKILLTVPFDLDTAPQLIRGDFMNASMTVDTTLSAVDNAFLTGTGLSGALRALEQSFGRDPATMLPDVRYTPTPTTPRVGHWSKGRTGIADSRYQAPADHLRHPDPHRGAGVGLVLPAHPHPGRHRPV</sequence>
<dbReference type="InterPro" id="IPR024516">
    <property type="entry name" value="Mce_C"/>
</dbReference>
<proteinExistence type="predicted"/>